<dbReference type="EMBL" id="SOHE01000048">
    <property type="protein sequence ID" value="TFD49576.1"/>
    <property type="molecule type" value="Genomic_DNA"/>
</dbReference>
<sequence length="156" mass="16520">MDPISLIVVALATGAAAALKPTAEAAIRDAYAGLKRLITDRYNQVDVSPVERNPSSQAKRRSLEEDLHETDAAADDALLQEAKELFDLVAKADPAAARGVGVDLEDIDAAFVDIDRVRSGGIGVRGRGWNVTGGVRISNVEAGGDVYQERPQPDPS</sequence>
<keyword evidence="3" id="KW-1185">Reference proteome</keyword>
<gene>
    <name evidence="2" type="ORF">E3T55_10880</name>
</gene>
<dbReference type="OrthoDB" id="4561160at2"/>
<protein>
    <submittedName>
        <fullName evidence="2">Uncharacterized protein</fullName>
    </submittedName>
</protein>
<reference evidence="2 3" key="1">
    <citation type="submission" date="2019-03" db="EMBL/GenBank/DDBJ databases">
        <title>Genomics of glacier-inhabiting Cryobacterium strains.</title>
        <authorList>
            <person name="Liu Q."/>
            <person name="Xin Y.-H."/>
        </authorList>
    </citation>
    <scope>NUCLEOTIDE SEQUENCE [LARGE SCALE GENOMIC DNA]</scope>
    <source>
        <strain evidence="2 3">Hh14</strain>
    </source>
</reference>
<dbReference type="AlphaFoldDB" id="A0A4R8ZZU4"/>
<evidence type="ECO:0000313" key="2">
    <source>
        <dbReference type="EMBL" id="TFD49576.1"/>
    </source>
</evidence>
<proteinExistence type="predicted"/>
<feature type="region of interest" description="Disordered" evidence="1">
    <location>
        <begin position="45"/>
        <end position="69"/>
    </location>
</feature>
<comment type="caution">
    <text evidence="2">The sequence shown here is derived from an EMBL/GenBank/DDBJ whole genome shotgun (WGS) entry which is preliminary data.</text>
</comment>
<dbReference type="Proteomes" id="UP000297447">
    <property type="component" value="Unassembled WGS sequence"/>
</dbReference>
<dbReference type="RefSeq" id="WP_134519595.1">
    <property type="nucleotide sequence ID" value="NZ_SOHE01000048.1"/>
</dbReference>
<evidence type="ECO:0000256" key="1">
    <source>
        <dbReference type="SAM" id="MobiDB-lite"/>
    </source>
</evidence>
<organism evidence="2 3">
    <name type="scientific">Cryobacterium frigoriphilum</name>
    <dbReference type="NCBI Taxonomy" id="1259150"/>
    <lineage>
        <taxon>Bacteria</taxon>
        <taxon>Bacillati</taxon>
        <taxon>Actinomycetota</taxon>
        <taxon>Actinomycetes</taxon>
        <taxon>Micrococcales</taxon>
        <taxon>Microbacteriaceae</taxon>
        <taxon>Cryobacterium</taxon>
    </lineage>
</organism>
<name>A0A4R8ZZU4_9MICO</name>
<evidence type="ECO:0000313" key="3">
    <source>
        <dbReference type="Proteomes" id="UP000297447"/>
    </source>
</evidence>
<accession>A0A4R8ZZU4</accession>